<evidence type="ECO:0000313" key="4">
    <source>
        <dbReference type="EMBL" id="SVA63701.1"/>
    </source>
</evidence>
<gene>
    <name evidence="4" type="ORF">METZ01_LOCUS116555</name>
</gene>
<accession>A0A381XGV6</accession>
<proteinExistence type="predicted"/>
<dbReference type="PROSITE" id="PS00903">
    <property type="entry name" value="CYT_DCMP_DEAMINASES_1"/>
    <property type="match status" value="1"/>
</dbReference>
<dbReference type="InterPro" id="IPR002125">
    <property type="entry name" value="CMP_dCMP_dom"/>
</dbReference>
<evidence type="ECO:0000256" key="1">
    <source>
        <dbReference type="ARBA" id="ARBA00022723"/>
    </source>
</evidence>
<dbReference type="GO" id="GO:0008270">
    <property type="term" value="F:zinc ion binding"/>
    <property type="evidence" value="ECO:0007669"/>
    <property type="project" value="InterPro"/>
</dbReference>
<dbReference type="PROSITE" id="PS51747">
    <property type="entry name" value="CYT_DCMP_DEAMINASES_2"/>
    <property type="match status" value="1"/>
</dbReference>
<dbReference type="GO" id="GO:0052717">
    <property type="term" value="F:tRNA-specific adenosine-34 deaminase activity"/>
    <property type="evidence" value="ECO:0007669"/>
    <property type="project" value="TreeGrafter"/>
</dbReference>
<feature type="non-terminal residue" evidence="4">
    <location>
        <position position="95"/>
    </location>
</feature>
<dbReference type="PANTHER" id="PTHR11079">
    <property type="entry name" value="CYTOSINE DEAMINASE FAMILY MEMBER"/>
    <property type="match status" value="1"/>
</dbReference>
<dbReference type="InterPro" id="IPR016192">
    <property type="entry name" value="APOBEC/CMP_deaminase_Zn-bd"/>
</dbReference>
<organism evidence="4">
    <name type="scientific">marine metagenome</name>
    <dbReference type="NCBI Taxonomy" id="408172"/>
    <lineage>
        <taxon>unclassified sequences</taxon>
        <taxon>metagenomes</taxon>
        <taxon>ecological metagenomes</taxon>
    </lineage>
</organism>
<keyword evidence="2" id="KW-0862">Zinc</keyword>
<dbReference type="Pfam" id="PF00383">
    <property type="entry name" value="dCMP_cyt_deam_1"/>
    <property type="match status" value="1"/>
</dbReference>
<protein>
    <recommendedName>
        <fullName evidence="3">CMP/dCMP-type deaminase domain-containing protein</fullName>
    </recommendedName>
</protein>
<keyword evidence="1" id="KW-0479">Metal-binding</keyword>
<reference evidence="4" key="1">
    <citation type="submission" date="2018-05" db="EMBL/GenBank/DDBJ databases">
        <authorList>
            <person name="Lanie J.A."/>
            <person name="Ng W.-L."/>
            <person name="Kazmierczak K.M."/>
            <person name="Andrzejewski T.M."/>
            <person name="Davidsen T.M."/>
            <person name="Wayne K.J."/>
            <person name="Tettelin H."/>
            <person name="Glass J.I."/>
            <person name="Rusch D."/>
            <person name="Podicherti R."/>
            <person name="Tsui H.-C.T."/>
            <person name="Winkler M.E."/>
        </authorList>
    </citation>
    <scope>NUCLEOTIDE SEQUENCE</scope>
</reference>
<sequence>MSQWSQVDREMMEAAFQQAMIAQQENEIPVGAIVLMSDEIIGYGHNQSIKNHDPSAHAEVMALRMACQQQKNYRLTGASLFVTLEPCAMCVGAIL</sequence>
<feature type="domain" description="CMP/dCMP-type deaminase" evidence="3">
    <location>
        <begin position="6"/>
        <end position="95"/>
    </location>
</feature>
<name>A0A381XGV6_9ZZZZ</name>
<dbReference type="CDD" id="cd01285">
    <property type="entry name" value="nucleoside_deaminase"/>
    <property type="match status" value="1"/>
</dbReference>
<dbReference type="PANTHER" id="PTHR11079:SF202">
    <property type="entry name" value="TRNA-SPECIFIC ADENOSINE DEAMINASE"/>
    <property type="match status" value="1"/>
</dbReference>
<dbReference type="SUPFAM" id="SSF53927">
    <property type="entry name" value="Cytidine deaminase-like"/>
    <property type="match status" value="1"/>
</dbReference>
<dbReference type="GO" id="GO:0002100">
    <property type="term" value="P:tRNA wobble adenosine to inosine editing"/>
    <property type="evidence" value="ECO:0007669"/>
    <property type="project" value="TreeGrafter"/>
</dbReference>
<dbReference type="Gene3D" id="3.40.140.10">
    <property type="entry name" value="Cytidine Deaminase, domain 2"/>
    <property type="match status" value="1"/>
</dbReference>
<evidence type="ECO:0000256" key="2">
    <source>
        <dbReference type="ARBA" id="ARBA00022833"/>
    </source>
</evidence>
<dbReference type="InterPro" id="IPR016193">
    <property type="entry name" value="Cytidine_deaminase-like"/>
</dbReference>
<dbReference type="EMBL" id="UINC01015055">
    <property type="protein sequence ID" value="SVA63701.1"/>
    <property type="molecule type" value="Genomic_DNA"/>
</dbReference>
<dbReference type="AlphaFoldDB" id="A0A381XGV6"/>
<evidence type="ECO:0000259" key="3">
    <source>
        <dbReference type="PROSITE" id="PS51747"/>
    </source>
</evidence>